<accession>A0A9P6AVG7</accession>
<evidence type="ECO:0000256" key="2">
    <source>
        <dbReference type="SAM" id="Phobius"/>
    </source>
</evidence>
<keyword evidence="2" id="KW-0812">Transmembrane</keyword>
<sequence length="113" mass="13060">METSQCRYYHKGYRSRGCRGWALPPSAFPVSITVAVASWAYGMYQRISEIPQYLMEYVIDMTIASTVNTPSLWHQGWSRVLRPRLGESSKTQRVLRQRPQRASSSVSRLDVQF</sequence>
<keyword evidence="2" id="KW-0472">Membrane</keyword>
<dbReference type="AlphaFoldDB" id="A0A9P6AVG7"/>
<feature type="transmembrane region" description="Helical" evidence="2">
    <location>
        <begin position="21"/>
        <end position="44"/>
    </location>
</feature>
<feature type="region of interest" description="Disordered" evidence="1">
    <location>
        <begin position="88"/>
        <end position="113"/>
    </location>
</feature>
<gene>
    <name evidence="3" type="ORF">BS47DRAFT_1035270</name>
</gene>
<comment type="caution">
    <text evidence="3">The sequence shown here is derived from an EMBL/GenBank/DDBJ whole genome shotgun (WGS) entry which is preliminary data.</text>
</comment>
<organism evidence="3 4">
    <name type="scientific">Hydnum rufescens UP504</name>
    <dbReference type="NCBI Taxonomy" id="1448309"/>
    <lineage>
        <taxon>Eukaryota</taxon>
        <taxon>Fungi</taxon>
        <taxon>Dikarya</taxon>
        <taxon>Basidiomycota</taxon>
        <taxon>Agaricomycotina</taxon>
        <taxon>Agaricomycetes</taxon>
        <taxon>Cantharellales</taxon>
        <taxon>Hydnaceae</taxon>
        <taxon>Hydnum</taxon>
    </lineage>
</organism>
<proteinExistence type="predicted"/>
<name>A0A9P6AVG7_9AGAM</name>
<keyword evidence="4" id="KW-1185">Reference proteome</keyword>
<evidence type="ECO:0000313" key="3">
    <source>
        <dbReference type="EMBL" id="KAF9512779.1"/>
    </source>
</evidence>
<dbReference type="Proteomes" id="UP000886523">
    <property type="component" value="Unassembled WGS sequence"/>
</dbReference>
<evidence type="ECO:0000256" key="1">
    <source>
        <dbReference type="SAM" id="MobiDB-lite"/>
    </source>
</evidence>
<protein>
    <submittedName>
        <fullName evidence="3">Uncharacterized protein</fullName>
    </submittedName>
</protein>
<evidence type="ECO:0000313" key="4">
    <source>
        <dbReference type="Proteomes" id="UP000886523"/>
    </source>
</evidence>
<reference evidence="3" key="1">
    <citation type="journal article" date="2020" name="Nat. Commun.">
        <title>Large-scale genome sequencing of mycorrhizal fungi provides insights into the early evolution of symbiotic traits.</title>
        <authorList>
            <person name="Miyauchi S."/>
            <person name="Kiss E."/>
            <person name="Kuo A."/>
            <person name="Drula E."/>
            <person name="Kohler A."/>
            <person name="Sanchez-Garcia M."/>
            <person name="Morin E."/>
            <person name="Andreopoulos B."/>
            <person name="Barry K.W."/>
            <person name="Bonito G."/>
            <person name="Buee M."/>
            <person name="Carver A."/>
            <person name="Chen C."/>
            <person name="Cichocki N."/>
            <person name="Clum A."/>
            <person name="Culley D."/>
            <person name="Crous P.W."/>
            <person name="Fauchery L."/>
            <person name="Girlanda M."/>
            <person name="Hayes R.D."/>
            <person name="Keri Z."/>
            <person name="LaButti K."/>
            <person name="Lipzen A."/>
            <person name="Lombard V."/>
            <person name="Magnuson J."/>
            <person name="Maillard F."/>
            <person name="Murat C."/>
            <person name="Nolan M."/>
            <person name="Ohm R.A."/>
            <person name="Pangilinan J."/>
            <person name="Pereira M.F."/>
            <person name="Perotto S."/>
            <person name="Peter M."/>
            <person name="Pfister S."/>
            <person name="Riley R."/>
            <person name="Sitrit Y."/>
            <person name="Stielow J.B."/>
            <person name="Szollosi G."/>
            <person name="Zifcakova L."/>
            <person name="Stursova M."/>
            <person name="Spatafora J.W."/>
            <person name="Tedersoo L."/>
            <person name="Vaario L.M."/>
            <person name="Yamada A."/>
            <person name="Yan M."/>
            <person name="Wang P."/>
            <person name="Xu J."/>
            <person name="Bruns T."/>
            <person name="Baldrian P."/>
            <person name="Vilgalys R."/>
            <person name="Dunand C."/>
            <person name="Henrissat B."/>
            <person name="Grigoriev I.V."/>
            <person name="Hibbett D."/>
            <person name="Nagy L.G."/>
            <person name="Martin F.M."/>
        </authorList>
    </citation>
    <scope>NUCLEOTIDE SEQUENCE</scope>
    <source>
        <strain evidence="3">UP504</strain>
    </source>
</reference>
<dbReference type="EMBL" id="MU128982">
    <property type="protein sequence ID" value="KAF9512779.1"/>
    <property type="molecule type" value="Genomic_DNA"/>
</dbReference>
<keyword evidence="2" id="KW-1133">Transmembrane helix</keyword>